<organism evidence="2 3">
    <name type="scientific">Tritrichomonas musculus</name>
    <dbReference type="NCBI Taxonomy" id="1915356"/>
    <lineage>
        <taxon>Eukaryota</taxon>
        <taxon>Metamonada</taxon>
        <taxon>Parabasalia</taxon>
        <taxon>Tritrichomonadida</taxon>
        <taxon>Tritrichomonadidae</taxon>
        <taxon>Tritrichomonas</taxon>
    </lineage>
</organism>
<evidence type="ECO:0000313" key="3">
    <source>
        <dbReference type="Proteomes" id="UP001470230"/>
    </source>
</evidence>
<reference evidence="2 3" key="1">
    <citation type="submission" date="2024-04" db="EMBL/GenBank/DDBJ databases">
        <title>Tritrichomonas musculus Genome.</title>
        <authorList>
            <person name="Alves-Ferreira E."/>
            <person name="Grigg M."/>
            <person name="Lorenzi H."/>
            <person name="Galac M."/>
        </authorList>
    </citation>
    <scope>NUCLEOTIDE SEQUENCE [LARGE SCALE GENOMIC DNA]</scope>
    <source>
        <strain evidence="2 3">EAF2021</strain>
    </source>
</reference>
<dbReference type="EMBL" id="JAPFFF010000005">
    <property type="protein sequence ID" value="KAK8890220.1"/>
    <property type="molecule type" value="Genomic_DNA"/>
</dbReference>
<feature type="coiled-coil region" evidence="1">
    <location>
        <begin position="73"/>
        <end position="129"/>
    </location>
</feature>
<name>A0ABR2KGG7_9EUKA</name>
<gene>
    <name evidence="2" type="ORF">M9Y10_034991</name>
</gene>
<comment type="caution">
    <text evidence="2">The sequence shown here is derived from an EMBL/GenBank/DDBJ whole genome shotgun (WGS) entry which is preliminary data.</text>
</comment>
<evidence type="ECO:0000256" key="1">
    <source>
        <dbReference type="SAM" id="Coils"/>
    </source>
</evidence>
<sequence length="578" mass="66980">MLNKNKKLPPLTPSRTESVISNAPKHFSDLRSIISLIEKARTSTSHEINKIINQLQDIYKSDCHILSMISTSNSQKSDELSKYEKDYQSLEQKYTKFKNTTLIIDELKKTNLQERIERLQSSISEIKEKSQSLGSLPKMKELNANSSEVVDLLQLTNYNYQLLENYIHNLSKREIIIDQSTADTNKVNEKYGSVTNLVDLFKQQEVDNLNLKNLEKKYFHDKLLRRYPLAKLSNSFTKFLASSLQYCFSQELSLLHTLGIEYNDKDGNDACAFLKEENDPPDNVINKLNDEIEQLEHQIKDFSQKTPPELDFEKLYSADSKLKSVNHECLSIAQKIKKVINEKKIYSNKVYEFQNKLDNLLKDQSMLLLYEKRNNQSCKSIYQCTSALGLSLILNINRNEICNAVYRWLLHQSNDKIIDENDKVEKLEEEDPHFLTRPTSTIAPPICSLLNKNFIRNNVQKPNERRQKIDLLSDGVICEFLSGLDIVSEIGSQLNFTDGNRLNALNFFKSNLNELNNPISQSIDNMKKIMFSNLDVITKLDHQMLIKNYSTKQIQVSLINRKDNISQTDEIKNEKKRK</sequence>
<accession>A0ABR2KGG7</accession>
<dbReference type="Proteomes" id="UP001470230">
    <property type="component" value="Unassembled WGS sequence"/>
</dbReference>
<protein>
    <submittedName>
        <fullName evidence="2">Uncharacterized protein</fullName>
    </submittedName>
</protein>
<proteinExistence type="predicted"/>
<evidence type="ECO:0000313" key="2">
    <source>
        <dbReference type="EMBL" id="KAK8890220.1"/>
    </source>
</evidence>
<keyword evidence="3" id="KW-1185">Reference proteome</keyword>
<keyword evidence="1" id="KW-0175">Coiled coil</keyword>